<feature type="chain" id="PRO_5002263488" evidence="1">
    <location>
        <begin position="19"/>
        <end position="295"/>
    </location>
</feature>
<dbReference type="Gramene" id="OBART07G19670.1">
    <property type="protein sequence ID" value="OBART07G19670.1"/>
    <property type="gene ID" value="OBART07G19670"/>
</dbReference>
<feature type="signal peptide" evidence="1">
    <location>
        <begin position="1"/>
        <end position="18"/>
    </location>
</feature>
<protein>
    <submittedName>
        <fullName evidence="2">Uncharacterized protein</fullName>
    </submittedName>
</protein>
<keyword evidence="1" id="KW-0732">Signal</keyword>
<dbReference type="PANTHER" id="PTHR48152">
    <property type="entry name" value="F1C9.34 PROTEIN"/>
    <property type="match status" value="1"/>
</dbReference>
<accession>A0A0D3GSQ3</accession>
<evidence type="ECO:0000256" key="1">
    <source>
        <dbReference type="SAM" id="SignalP"/>
    </source>
</evidence>
<dbReference type="PANTHER" id="PTHR48152:SF3">
    <property type="entry name" value="DUF946 FAMILY PROTEIN (DUF946)"/>
    <property type="match status" value="1"/>
</dbReference>
<proteinExistence type="predicted"/>
<reference evidence="2" key="2">
    <citation type="submission" date="2015-03" db="UniProtKB">
        <authorList>
            <consortium name="EnsemblPlants"/>
        </authorList>
    </citation>
    <scope>IDENTIFICATION</scope>
</reference>
<organism evidence="2">
    <name type="scientific">Oryza barthii</name>
    <dbReference type="NCBI Taxonomy" id="65489"/>
    <lineage>
        <taxon>Eukaryota</taxon>
        <taxon>Viridiplantae</taxon>
        <taxon>Streptophyta</taxon>
        <taxon>Embryophyta</taxon>
        <taxon>Tracheophyta</taxon>
        <taxon>Spermatophyta</taxon>
        <taxon>Magnoliopsida</taxon>
        <taxon>Liliopsida</taxon>
        <taxon>Poales</taxon>
        <taxon>Poaceae</taxon>
        <taxon>BOP clade</taxon>
        <taxon>Oryzoideae</taxon>
        <taxon>Oryzeae</taxon>
        <taxon>Oryzinae</taxon>
        <taxon>Oryza</taxon>
    </lineage>
</organism>
<name>A0A0D3GSQ3_9ORYZ</name>
<evidence type="ECO:0000313" key="3">
    <source>
        <dbReference type="Proteomes" id="UP000026960"/>
    </source>
</evidence>
<dbReference type="PaxDb" id="65489-OBART07G19670.1"/>
<dbReference type="AlphaFoldDB" id="A0A0D3GSQ3"/>
<reference evidence="2" key="1">
    <citation type="journal article" date="2009" name="Rice">
        <title>De Novo Next Generation Sequencing of Plant Genomes.</title>
        <authorList>
            <person name="Rounsley S."/>
            <person name="Marri P.R."/>
            <person name="Yu Y."/>
            <person name="He R."/>
            <person name="Sisneros N."/>
            <person name="Goicoechea J.L."/>
            <person name="Lee S.J."/>
            <person name="Angelova A."/>
            <person name="Kudrna D."/>
            <person name="Luo M."/>
            <person name="Affourtit J."/>
            <person name="Desany B."/>
            <person name="Knight J."/>
            <person name="Niazi F."/>
            <person name="Egholm M."/>
            <person name="Wing R.A."/>
        </authorList>
    </citation>
    <scope>NUCLEOTIDE SEQUENCE [LARGE SCALE GENOMIC DNA]</scope>
    <source>
        <strain evidence="2">cv. IRGC 105608</strain>
    </source>
</reference>
<dbReference type="HOGENOM" id="CLU_1028098_0_0_1"/>
<dbReference type="Proteomes" id="UP000026960">
    <property type="component" value="Chromosome 7"/>
</dbReference>
<dbReference type="EnsemblPlants" id="OBART07G19670.1">
    <property type="protein sequence ID" value="OBART07G19670.1"/>
    <property type="gene ID" value="OBART07G19670"/>
</dbReference>
<keyword evidence="3" id="KW-1185">Reference proteome</keyword>
<evidence type="ECO:0000313" key="2">
    <source>
        <dbReference type="EnsemblPlants" id="OBART07G19670.1"/>
    </source>
</evidence>
<sequence length="295" mass="31432">MRRSKWCLPCFPMASTAALPIETAFSLPAPLPSWPSSVSDGGFAKGSIDLGGLEVRQVTTFAKVWSTGQDGGGATFFRPEQVPAGFSALGHYAQRNDRPLFGHVLVARDVSGGGLLAPPLDYAPVWSSQDGAAHFWLPTPPDGYRAIGVAVTASPDKPPRDEVACVRADFTDACEAEATVWDKDGFSAVALRPAVRGVDARGVHAGTFVLARSDATAASASALACLKNNGAAYTSCMPDLAQEYDIGREINRVAKLLPRSTRERLRKLVESVFVGEGPTGPRMKGSWRNDEREAK</sequence>
<dbReference type="eggNOG" id="ENOG502QQRS">
    <property type="taxonomic scope" value="Eukaryota"/>
</dbReference>
<dbReference type="Pfam" id="PF06101">
    <property type="entry name" value="Vps62"/>
    <property type="match status" value="2"/>
</dbReference>
<dbReference type="STRING" id="65489.A0A0D3GSQ3"/>
<dbReference type="InterPro" id="IPR009291">
    <property type="entry name" value="Vps62"/>
</dbReference>